<accession>A0ABT7IDS1</accession>
<reference evidence="1 2" key="1">
    <citation type="submission" date="2023-06" db="EMBL/GenBank/DDBJ databases">
        <title>Marinobacter azerbaijanicus a moderately halophilic, isolated from Urmia Lake in Azerbaijan region of Iran.</title>
        <authorList>
            <person name="Sanchez-Porro C."/>
            <person name="Aghdam E.M."/>
            <person name="Saheb S.M."/>
            <person name="Tarhriz V."/>
            <person name="Kazemi E."/>
            <person name="Ammozegar M.A."/>
            <person name="Ventosa A."/>
            <person name="Hejazi M.S."/>
        </authorList>
    </citation>
    <scope>NUCLEOTIDE SEQUENCE [LARGE SCALE GENOMIC DNA]</scope>
    <source>
        <strain evidence="1 2">TBZ242</strain>
    </source>
</reference>
<organism evidence="1 2">
    <name type="scientific">Marinobacter azerbaijanicus</name>
    <dbReference type="NCBI Taxonomy" id="3050455"/>
    <lineage>
        <taxon>Bacteria</taxon>
        <taxon>Pseudomonadati</taxon>
        <taxon>Pseudomonadota</taxon>
        <taxon>Gammaproteobacteria</taxon>
        <taxon>Pseudomonadales</taxon>
        <taxon>Marinobacteraceae</taxon>
        <taxon>Marinobacter</taxon>
    </lineage>
</organism>
<evidence type="ECO:0000313" key="1">
    <source>
        <dbReference type="EMBL" id="MDL0432294.1"/>
    </source>
</evidence>
<dbReference type="EMBL" id="JASSVS010000007">
    <property type="protein sequence ID" value="MDL0432294.1"/>
    <property type="molecule type" value="Genomic_DNA"/>
</dbReference>
<dbReference type="Proteomes" id="UP001227964">
    <property type="component" value="Unassembled WGS sequence"/>
</dbReference>
<proteinExistence type="predicted"/>
<comment type="caution">
    <text evidence="1">The sequence shown here is derived from an EMBL/GenBank/DDBJ whole genome shotgun (WGS) entry which is preliminary data.</text>
</comment>
<gene>
    <name evidence="1" type="ORF">QPM17_14200</name>
</gene>
<dbReference type="RefSeq" id="WP_285391474.1">
    <property type="nucleotide sequence ID" value="NZ_JASSVS010000007.1"/>
</dbReference>
<evidence type="ECO:0000313" key="2">
    <source>
        <dbReference type="Proteomes" id="UP001227964"/>
    </source>
</evidence>
<keyword evidence="2" id="KW-1185">Reference proteome</keyword>
<protein>
    <submittedName>
        <fullName evidence="1">Uncharacterized protein</fullName>
    </submittedName>
</protein>
<sequence length="82" mass="8640">MGSAKQLKAFLIGIDTPVNDVGVFARSLSRHIGLNERSRNNFNPSGGLVLEWMSSSAGVAGVWGIDSGAGANPNNNVIRSVW</sequence>
<name>A0ABT7IDS1_9GAMM</name>